<dbReference type="Proteomes" id="UP000003345">
    <property type="component" value="Unassembled WGS sequence"/>
</dbReference>
<protein>
    <recommendedName>
        <fullName evidence="3">LysR substrate binding domain protein</fullName>
    </recommendedName>
</protein>
<comment type="caution">
    <text evidence="1">The sequence shown here is derived from an EMBL/GenBank/DDBJ whole genome shotgun (WGS) entry which is preliminary data.</text>
</comment>
<accession>I2NPX9</accession>
<sequence length="51" mass="6076">MQAFEDKDDFVPILQKHGRQYPPISLYYLQHSPKARKAQVVIEFLWEKTGK</sequence>
<dbReference type="EMBL" id="AJMU01000006">
    <property type="protein sequence ID" value="EIG27890.1"/>
    <property type="molecule type" value="Genomic_DNA"/>
</dbReference>
<organism evidence="1 2">
    <name type="scientific">Haemophilus paraphrohaemolyticus HK411</name>
    <dbReference type="NCBI Taxonomy" id="1095743"/>
    <lineage>
        <taxon>Bacteria</taxon>
        <taxon>Pseudomonadati</taxon>
        <taxon>Pseudomonadota</taxon>
        <taxon>Gammaproteobacteria</taxon>
        <taxon>Pasteurellales</taxon>
        <taxon>Pasteurellaceae</taxon>
        <taxon>Haemophilus</taxon>
    </lineage>
</organism>
<name>I2NPX9_9PAST</name>
<dbReference type="PATRIC" id="fig|1095743.3.peg.108"/>
<gene>
    <name evidence="1" type="ORF">HMPREF1054_0990</name>
</gene>
<dbReference type="AlphaFoldDB" id="I2NPX9"/>
<reference evidence="1 2" key="1">
    <citation type="submission" date="2012-04" db="EMBL/GenBank/DDBJ databases">
        <authorList>
            <person name="Harkins D.M."/>
            <person name="Madupu R."/>
            <person name="Durkin A.S."/>
            <person name="Torralba M."/>
            <person name="Methe B."/>
            <person name="Sutton G.G."/>
            <person name="Nelson K.E."/>
        </authorList>
    </citation>
    <scope>NUCLEOTIDE SEQUENCE [LARGE SCALE GENOMIC DNA]</scope>
    <source>
        <strain evidence="1 2">HK411</strain>
    </source>
</reference>
<proteinExistence type="predicted"/>
<evidence type="ECO:0008006" key="3">
    <source>
        <dbReference type="Google" id="ProtNLM"/>
    </source>
</evidence>
<evidence type="ECO:0000313" key="1">
    <source>
        <dbReference type="EMBL" id="EIG27890.1"/>
    </source>
</evidence>
<evidence type="ECO:0000313" key="2">
    <source>
        <dbReference type="Proteomes" id="UP000003345"/>
    </source>
</evidence>